<dbReference type="InterPro" id="IPR012486">
    <property type="entry name" value="Far11/STRP_N"/>
</dbReference>
<dbReference type="Pfam" id="PF11882">
    <property type="entry name" value="DUF3402"/>
    <property type="match status" value="1"/>
</dbReference>
<feature type="domain" description="Far11/STRP N-terminal" evidence="3">
    <location>
        <begin position="1"/>
        <end position="225"/>
    </location>
</feature>
<dbReference type="SMART" id="SM01292">
    <property type="entry name" value="N1221"/>
    <property type="match status" value="1"/>
</dbReference>
<proteinExistence type="inferred from homology"/>
<dbReference type="PANTHER" id="PTHR13239">
    <property type="entry name" value="PROTEIN REQUIRED FOR HYPHAL ANASTOMOSIS HAM-2"/>
    <property type="match status" value="1"/>
</dbReference>
<dbReference type="InterPro" id="IPR021819">
    <property type="entry name" value="Far11/STRP_C"/>
</dbReference>
<dbReference type="InterPro" id="IPR040185">
    <property type="entry name" value="Far11/STRP"/>
</dbReference>
<dbReference type="GO" id="GO:0007010">
    <property type="term" value="P:cytoskeleton organization"/>
    <property type="evidence" value="ECO:0007669"/>
    <property type="project" value="TreeGrafter"/>
</dbReference>
<feature type="region of interest" description="Disordered" evidence="2">
    <location>
        <begin position="172"/>
        <end position="264"/>
    </location>
</feature>
<comment type="caution">
    <text evidence="5">The sequence shown here is derived from an EMBL/GenBank/DDBJ whole genome shotgun (WGS) entry which is preliminary data.</text>
</comment>
<evidence type="ECO:0000313" key="6">
    <source>
        <dbReference type="Proteomes" id="UP001162156"/>
    </source>
</evidence>
<organism evidence="5 6">
    <name type="scientific">Rhamnusium bicolor</name>
    <dbReference type="NCBI Taxonomy" id="1586634"/>
    <lineage>
        <taxon>Eukaryota</taxon>
        <taxon>Metazoa</taxon>
        <taxon>Ecdysozoa</taxon>
        <taxon>Arthropoda</taxon>
        <taxon>Hexapoda</taxon>
        <taxon>Insecta</taxon>
        <taxon>Pterygota</taxon>
        <taxon>Neoptera</taxon>
        <taxon>Endopterygota</taxon>
        <taxon>Coleoptera</taxon>
        <taxon>Polyphaga</taxon>
        <taxon>Cucujiformia</taxon>
        <taxon>Chrysomeloidea</taxon>
        <taxon>Cerambycidae</taxon>
        <taxon>Lepturinae</taxon>
        <taxon>Rhagiini</taxon>
        <taxon>Rhamnusium</taxon>
    </lineage>
</organism>
<evidence type="ECO:0000313" key="5">
    <source>
        <dbReference type="EMBL" id="KAJ8934857.1"/>
    </source>
</evidence>
<dbReference type="SMART" id="SM01293">
    <property type="entry name" value="DUF3402"/>
    <property type="match status" value="1"/>
</dbReference>
<sequence>MRSARCILYIAQGCWAEMQSDAEQQQWARNNSMLLYQLGVFNAFTDLLNIEFEVRNSTAAHVAMRKIAVSLADSQDLRVILSVLYTITEVIRNELASESTEYESDVKAFCCEIANSSGDDLLVVKLLSMVTRFCSGSAPHFPMKKVLLLLWKLILVSLGGMTALKELKMERRKKTGLPPQDEDTMEITKTMRSSSPPASASDLLEAQNQKRNTRPFRRSLMKQSSLDDHESLGGIELDSTIGGENGDDELSEYDERRPVNENGDQMYRNNHESYRPMSPPTQNSLMIPRGLPWKPKVRQKDIDMFLDGARLKFLGYSLPGDQTTLFGLPEPIHEGVKTLKEHVYTSLAELQIQKEEDIARNPISTSEGEIDMTPTEILYQAMLTNLPQYMIALLKILLAAAPTSKAKTDSINIMADVLPEEMPIPILDFPSCVIGDQPELTADSLEIGDSASFSWRNMFSCINLLRILNKLTKWKHSRIMMLVVFKSAPILKRTLKVRHAMTQLYVLKLLKMQTKYLGRQWRKSNMKTISAIYQKVRHRLNDDWAFGNDLDARPWDFQAEECALRASVDRFNNRRYTQLNVSFNCFYLIYTANDSYDV</sequence>
<dbReference type="PANTHER" id="PTHR13239:SF4">
    <property type="entry name" value="AT25231P"/>
    <property type="match status" value="1"/>
</dbReference>
<gene>
    <name evidence="5" type="ORF">NQ314_013129</name>
</gene>
<evidence type="ECO:0000256" key="2">
    <source>
        <dbReference type="SAM" id="MobiDB-lite"/>
    </source>
</evidence>
<evidence type="ECO:0000259" key="4">
    <source>
        <dbReference type="SMART" id="SM01293"/>
    </source>
</evidence>
<keyword evidence="6" id="KW-1185">Reference proteome</keyword>
<dbReference type="GO" id="GO:0005829">
    <property type="term" value="C:cytosol"/>
    <property type="evidence" value="ECO:0007669"/>
    <property type="project" value="TreeGrafter"/>
</dbReference>
<reference evidence="5" key="1">
    <citation type="journal article" date="2023" name="Insect Mol. Biol.">
        <title>Genome sequencing provides insights into the evolution of gene families encoding plant cell wall-degrading enzymes in longhorned beetles.</title>
        <authorList>
            <person name="Shin N.R."/>
            <person name="Okamura Y."/>
            <person name="Kirsch R."/>
            <person name="Pauchet Y."/>
        </authorList>
    </citation>
    <scope>NUCLEOTIDE SEQUENCE</scope>
    <source>
        <strain evidence="5">RBIC_L_NR</strain>
    </source>
</reference>
<dbReference type="Proteomes" id="UP001162156">
    <property type="component" value="Unassembled WGS sequence"/>
</dbReference>
<comment type="similarity">
    <text evidence="1">Belongs to the STRIP family.</text>
</comment>
<evidence type="ECO:0000256" key="1">
    <source>
        <dbReference type="ARBA" id="ARBA00007062"/>
    </source>
</evidence>
<dbReference type="AlphaFoldDB" id="A0AAV8X7G4"/>
<protein>
    <submittedName>
        <fullName evidence="5">Uncharacterized protein</fullName>
    </submittedName>
</protein>
<accession>A0AAV8X7G4</accession>
<feature type="domain" description="Far11/STRP C-terminal" evidence="4">
    <location>
        <begin position="329"/>
        <end position="590"/>
    </location>
</feature>
<dbReference type="EMBL" id="JANEYF010003657">
    <property type="protein sequence ID" value="KAJ8934857.1"/>
    <property type="molecule type" value="Genomic_DNA"/>
</dbReference>
<name>A0AAV8X7G4_9CUCU</name>
<evidence type="ECO:0000259" key="3">
    <source>
        <dbReference type="SMART" id="SM01292"/>
    </source>
</evidence>
<dbReference type="Pfam" id="PF07923">
    <property type="entry name" value="N1221"/>
    <property type="match status" value="1"/>
</dbReference>
<feature type="compositionally biased region" description="Basic residues" evidence="2">
    <location>
        <begin position="211"/>
        <end position="220"/>
    </location>
</feature>